<accession>A0A8S0U5W0</accession>
<organism evidence="1 2">
    <name type="scientific">Olea europaea subsp. europaea</name>
    <dbReference type="NCBI Taxonomy" id="158383"/>
    <lineage>
        <taxon>Eukaryota</taxon>
        <taxon>Viridiplantae</taxon>
        <taxon>Streptophyta</taxon>
        <taxon>Embryophyta</taxon>
        <taxon>Tracheophyta</taxon>
        <taxon>Spermatophyta</taxon>
        <taxon>Magnoliopsida</taxon>
        <taxon>eudicotyledons</taxon>
        <taxon>Gunneridae</taxon>
        <taxon>Pentapetalae</taxon>
        <taxon>asterids</taxon>
        <taxon>lamiids</taxon>
        <taxon>Lamiales</taxon>
        <taxon>Oleaceae</taxon>
        <taxon>Oleeae</taxon>
        <taxon>Olea</taxon>
    </lineage>
</organism>
<dbReference type="Gene3D" id="2.40.50.140">
    <property type="entry name" value="Nucleic acid-binding proteins"/>
    <property type="match status" value="1"/>
</dbReference>
<protein>
    <submittedName>
        <fullName evidence="1">Uncharacterized protein</fullName>
    </submittedName>
</protein>
<dbReference type="PANTHER" id="PTHR38542:SF2">
    <property type="entry name" value="REPLICATION FACTOR A C-TERMINAL DOMAIN-CONTAINING PROTEIN"/>
    <property type="match status" value="1"/>
</dbReference>
<name>A0A8S0U5W0_OLEEU</name>
<dbReference type="AlphaFoldDB" id="A0A8S0U5W0"/>
<dbReference type="OrthoDB" id="2446218at2759"/>
<dbReference type="SUPFAM" id="SSF50249">
    <property type="entry name" value="Nucleic acid-binding proteins"/>
    <property type="match status" value="1"/>
</dbReference>
<dbReference type="InterPro" id="IPR012340">
    <property type="entry name" value="NA-bd_OB-fold"/>
</dbReference>
<evidence type="ECO:0000313" key="1">
    <source>
        <dbReference type="EMBL" id="CAA3012946.1"/>
    </source>
</evidence>
<comment type="caution">
    <text evidence="1">The sequence shown here is derived from an EMBL/GenBank/DDBJ whole genome shotgun (WGS) entry which is preliminary data.</text>
</comment>
<gene>
    <name evidence="1" type="ORF">OLEA9_A064322</name>
</gene>
<sequence length="428" mass="48275">MAAAIGWYGPLIDLCKASSNVGGYVQILVYVHKSTPIQYKILRNGGEVVRTDILVGDDTRAYFPVTIWQKQMGSKIVAGHVILLQNVRIARFGDAFEARTLPCSSLQCLLNPSDILASKGMDQLIEECSAGIATKDKLRKVLEWVRRTGLIHGSGELNYHHNRRHQEVNWKVHEETHSQDCISLLDLCELSNSCKATFHASVGEIFLPITWRSLHESEAERMFISRRLNLLGEKFLVDDLISIGCQLCGTPLNTELESSSDQNVLPLYCQKSSNRLHVVNTIYRPFMLYVWDDSQYIPLLVTNEAAEVLFGNIQASKVHSCYKSQNQRPSLAQNGIVCTGSRSCEGIQRAAKEELANPPPSGTAENIRSKEKQRLDEKTNFYMIWLIFLKMLLQPGKNSPLKFKVKVDTSREWESGRFEMVSVSMPAR</sequence>
<dbReference type="Gramene" id="OE9A064322T1">
    <property type="protein sequence ID" value="OE9A064322C1"/>
    <property type="gene ID" value="OE9A064322"/>
</dbReference>
<reference evidence="1 2" key="1">
    <citation type="submission" date="2019-12" db="EMBL/GenBank/DDBJ databases">
        <authorList>
            <person name="Alioto T."/>
            <person name="Alioto T."/>
            <person name="Gomez Garrido J."/>
        </authorList>
    </citation>
    <scope>NUCLEOTIDE SEQUENCE [LARGE SCALE GENOMIC DNA]</scope>
</reference>
<proteinExistence type="predicted"/>
<keyword evidence="2" id="KW-1185">Reference proteome</keyword>
<dbReference type="EMBL" id="CACTIH010007418">
    <property type="protein sequence ID" value="CAA3012946.1"/>
    <property type="molecule type" value="Genomic_DNA"/>
</dbReference>
<dbReference type="Proteomes" id="UP000594638">
    <property type="component" value="Unassembled WGS sequence"/>
</dbReference>
<dbReference type="PANTHER" id="PTHR38542">
    <property type="entry name" value="OS04G0450500 PROTEIN"/>
    <property type="match status" value="1"/>
</dbReference>
<evidence type="ECO:0000313" key="2">
    <source>
        <dbReference type="Proteomes" id="UP000594638"/>
    </source>
</evidence>